<evidence type="ECO:0000313" key="3">
    <source>
        <dbReference type="EMBL" id="KAJ7031422.1"/>
    </source>
</evidence>
<comment type="caution">
    <text evidence="3">The sequence shown here is derived from an EMBL/GenBank/DDBJ whole genome shotgun (WGS) entry which is preliminary data.</text>
</comment>
<feature type="non-terminal residue" evidence="3">
    <location>
        <position position="1"/>
    </location>
</feature>
<gene>
    <name evidence="3" type="ORF">C8F04DRAFT_888719</name>
</gene>
<dbReference type="EMBL" id="JARJCM010000082">
    <property type="protein sequence ID" value="KAJ7031422.1"/>
    <property type="molecule type" value="Genomic_DNA"/>
</dbReference>
<organism evidence="3 4">
    <name type="scientific">Mycena alexandri</name>
    <dbReference type="NCBI Taxonomy" id="1745969"/>
    <lineage>
        <taxon>Eukaryota</taxon>
        <taxon>Fungi</taxon>
        <taxon>Dikarya</taxon>
        <taxon>Basidiomycota</taxon>
        <taxon>Agaricomycotina</taxon>
        <taxon>Agaricomycetes</taxon>
        <taxon>Agaricomycetidae</taxon>
        <taxon>Agaricales</taxon>
        <taxon>Marasmiineae</taxon>
        <taxon>Mycenaceae</taxon>
        <taxon>Mycena</taxon>
    </lineage>
</organism>
<feature type="region of interest" description="Disordered" evidence="1">
    <location>
        <begin position="117"/>
        <end position="142"/>
    </location>
</feature>
<dbReference type="SUPFAM" id="SSF53098">
    <property type="entry name" value="Ribonuclease H-like"/>
    <property type="match status" value="1"/>
</dbReference>
<name>A0AAD6STE0_9AGAR</name>
<dbReference type="Pfam" id="PF00075">
    <property type="entry name" value="RNase_H"/>
    <property type="match status" value="1"/>
</dbReference>
<feature type="domain" description="RNase H type-1" evidence="2">
    <location>
        <begin position="1"/>
        <end position="132"/>
    </location>
</feature>
<dbReference type="InterPro" id="IPR002156">
    <property type="entry name" value="RNaseH_domain"/>
</dbReference>
<evidence type="ECO:0000259" key="2">
    <source>
        <dbReference type="PROSITE" id="PS50879"/>
    </source>
</evidence>
<dbReference type="AlphaFoldDB" id="A0AAD6STE0"/>
<sequence>DGSGIDGQIGASAVLYRHGVEKASLRLHLGSSAHHTVFEGEGVGGTLALALLRREEDVTGGVTIVVDSQPAVNATRALASTPSHWIWDAWHVEAQSFARSHPNAQVKVRWAPGHKGIAGNERADVEAKRAAQRGDSSPPAAIPAALRGVLPWSKSAVRQD</sequence>
<evidence type="ECO:0000256" key="1">
    <source>
        <dbReference type="SAM" id="MobiDB-lite"/>
    </source>
</evidence>
<proteinExistence type="predicted"/>
<feature type="non-terminal residue" evidence="3">
    <location>
        <position position="160"/>
    </location>
</feature>
<dbReference type="Gene3D" id="3.30.420.10">
    <property type="entry name" value="Ribonuclease H-like superfamily/Ribonuclease H"/>
    <property type="match status" value="1"/>
</dbReference>
<dbReference type="GO" id="GO:0003676">
    <property type="term" value="F:nucleic acid binding"/>
    <property type="evidence" value="ECO:0007669"/>
    <property type="project" value="InterPro"/>
</dbReference>
<reference evidence="3" key="1">
    <citation type="submission" date="2023-03" db="EMBL/GenBank/DDBJ databases">
        <title>Massive genome expansion in bonnet fungi (Mycena s.s.) driven by repeated elements and novel gene families across ecological guilds.</title>
        <authorList>
            <consortium name="Lawrence Berkeley National Laboratory"/>
            <person name="Harder C.B."/>
            <person name="Miyauchi S."/>
            <person name="Viragh M."/>
            <person name="Kuo A."/>
            <person name="Thoen E."/>
            <person name="Andreopoulos B."/>
            <person name="Lu D."/>
            <person name="Skrede I."/>
            <person name="Drula E."/>
            <person name="Henrissat B."/>
            <person name="Morin E."/>
            <person name="Kohler A."/>
            <person name="Barry K."/>
            <person name="LaButti K."/>
            <person name="Morin E."/>
            <person name="Salamov A."/>
            <person name="Lipzen A."/>
            <person name="Mereny Z."/>
            <person name="Hegedus B."/>
            <person name="Baldrian P."/>
            <person name="Stursova M."/>
            <person name="Weitz H."/>
            <person name="Taylor A."/>
            <person name="Grigoriev I.V."/>
            <person name="Nagy L.G."/>
            <person name="Martin F."/>
            <person name="Kauserud H."/>
        </authorList>
    </citation>
    <scope>NUCLEOTIDE SEQUENCE</scope>
    <source>
        <strain evidence="3">CBHHK200</strain>
    </source>
</reference>
<dbReference type="PROSITE" id="PS50879">
    <property type="entry name" value="RNASE_H_1"/>
    <property type="match status" value="1"/>
</dbReference>
<protein>
    <submittedName>
        <fullName evidence="3">Ribonuclease H-like domain-containing protein</fullName>
    </submittedName>
</protein>
<dbReference type="CDD" id="cd09276">
    <property type="entry name" value="Rnase_HI_RT_non_LTR"/>
    <property type="match status" value="1"/>
</dbReference>
<accession>A0AAD6STE0</accession>
<dbReference type="GO" id="GO:0004523">
    <property type="term" value="F:RNA-DNA hybrid ribonuclease activity"/>
    <property type="evidence" value="ECO:0007669"/>
    <property type="project" value="InterPro"/>
</dbReference>
<keyword evidence="4" id="KW-1185">Reference proteome</keyword>
<dbReference type="InterPro" id="IPR012337">
    <property type="entry name" value="RNaseH-like_sf"/>
</dbReference>
<evidence type="ECO:0000313" key="4">
    <source>
        <dbReference type="Proteomes" id="UP001218188"/>
    </source>
</evidence>
<dbReference type="InterPro" id="IPR036397">
    <property type="entry name" value="RNaseH_sf"/>
</dbReference>
<dbReference type="Proteomes" id="UP001218188">
    <property type="component" value="Unassembled WGS sequence"/>
</dbReference>